<dbReference type="SUPFAM" id="SSF46689">
    <property type="entry name" value="Homeodomain-like"/>
    <property type="match status" value="1"/>
</dbReference>
<proteinExistence type="predicted"/>
<dbReference type="Gene3D" id="1.10.357.10">
    <property type="entry name" value="Tetracycline Repressor, domain 2"/>
    <property type="match status" value="1"/>
</dbReference>
<name>A0A1Q8E558_9STRE</name>
<evidence type="ECO:0000313" key="2">
    <source>
        <dbReference type="Proteomes" id="UP000186890"/>
    </source>
</evidence>
<evidence type="ECO:0008006" key="3">
    <source>
        <dbReference type="Google" id="ProtNLM"/>
    </source>
</evidence>
<sequence length="178" mass="20627">MRKEALTETQKDIQQAFITLWGTIPANKIRVKGVCEATPIARSTFYTYYDSIEELKADIEERTIQDLVAINRKLFRRPIQQVTDILFVETTLAYVTAHHHIFHAFLVAQTNLAFTELWKRAIKEEFSLLFRDNGIRKDDFLLEIFAASVVAAISYQLKKPEMSLDSKDINQLIFKILS</sequence>
<organism evidence="1 2">
    <name type="scientific">Streptococcus cuniculi</name>
    <dbReference type="NCBI Taxonomy" id="1432788"/>
    <lineage>
        <taxon>Bacteria</taxon>
        <taxon>Bacillati</taxon>
        <taxon>Bacillota</taxon>
        <taxon>Bacilli</taxon>
        <taxon>Lactobacillales</taxon>
        <taxon>Streptococcaceae</taxon>
        <taxon>Streptococcus</taxon>
    </lineage>
</organism>
<dbReference type="OrthoDB" id="9810250at2"/>
<reference evidence="2" key="1">
    <citation type="submission" date="2016-12" db="EMBL/GenBank/DDBJ databases">
        <authorList>
            <person name="Gulvik C.A."/>
        </authorList>
    </citation>
    <scope>NUCLEOTIDE SEQUENCE [LARGE SCALE GENOMIC DNA]</scope>
    <source>
        <strain evidence="2">NED12-00049-6B</strain>
    </source>
</reference>
<comment type="caution">
    <text evidence="1">The sequence shown here is derived from an EMBL/GenBank/DDBJ whole genome shotgun (WGS) entry which is preliminary data.</text>
</comment>
<dbReference type="RefSeq" id="WP_075105660.1">
    <property type="nucleotide sequence ID" value="NZ_MSJM01000014.1"/>
</dbReference>
<keyword evidence="2" id="KW-1185">Reference proteome</keyword>
<dbReference type="InterPro" id="IPR009057">
    <property type="entry name" value="Homeodomain-like_sf"/>
</dbReference>
<protein>
    <recommendedName>
        <fullName evidence="3">TetR/AcrR family transcriptional regulator</fullName>
    </recommendedName>
</protein>
<dbReference type="EMBL" id="MSJM01000014">
    <property type="protein sequence ID" value="OLF46919.1"/>
    <property type="molecule type" value="Genomic_DNA"/>
</dbReference>
<dbReference type="AlphaFoldDB" id="A0A1Q8E558"/>
<dbReference type="Proteomes" id="UP000186890">
    <property type="component" value="Unassembled WGS sequence"/>
</dbReference>
<evidence type="ECO:0000313" key="1">
    <source>
        <dbReference type="EMBL" id="OLF46919.1"/>
    </source>
</evidence>
<accession>A0A1Q8E558</accession>
<gene>
    <name evidence="1" type="ORF">BU202_10225</name>
</gene>